<feature type="transmembrane region" description="Helical" evidence="1">
    <location>
        <begin position="20"/>
        <end position="38"/>
    </location>
</feature>
<feature type="transmembrane region" description="Helical" evidence="1">
    <location>
        <begin position="58"/>
        <end position="77"/>
    </location>
</feature>
<evidence type="ECO:0000313" key="2">
    <source>
        <dbReference type="EMBL" id="OLQ83764.1"/>
    </source>
</evidence>
<dbReference type="Proteomes" id="UP000186905">
    <property type="component" value="Unassembled WGS sequence"/>
</dbReference>
<organism evidence="2 3">
    <name type="scientific">Photobacterium proteolyticum</name>
    <dbReference type="NCBI Taxonomy" id="1903952"/>
    <lineage>
        <taxon>Bacteria</taxon>
        <taxon>Pseudomonadati</taxon>
        <taxon>Pseudomonadota</taxon>
        <taxon>Gammaproteobacteria</taxon>
        <taxon>Vibrionales</taxon>
        <taxon>Vibrionaceae</taxon>
        <taxon>Photobacterium</taxon>
    </lineage>
</organism>
<name>A0A1Q9H7B9_9GAMM</name>
<gene>
    <name evidence="2" type="ORF">BIT28_25095</name>
</gene>
<accession>A0A1Q9H7B9</accession>
<dbReference type="AlphaFoldDB" id="A0A1Q9H7B9"/>
<keyword evidence="3" id="KW-1185">Reference proteome</keyword>
<keyword evidence="1" id="KW-0812">Transmembrane</keyword>
<protein>
    <submittedName>
        <fullName evidence="2">Uncharacterized protein</fullName>
    </submittedName>
</protein>
<keyword evidence="1" id="KW-0472">Membrane</keyword>
<keyword evidence="1" id="KW-1133">Transmembrane helix</keyword>
<proteinExistence type="predicted"/>
<evidence type="ECO:0000256" key="1">
    <source>
        <dbReference type="SAM" id="Phobius"/>
    </source>
</evidence>
<dbReference type="EMBL" id="MJIL01000028">
    <property type="protein sequence ID" value="OLQ83764.1"/>
    <property type="molecule type" value="Genomic_DNA"/>
</dbReference>
<dbReference type="RefSeq" id="WP_075761655.1">
    <property type="nucleotide sequence ID" value="NZ_MJIL01000028.1"/>
</dbReference>
<comment type="caution">
    <text evidence="2">The sequence shown here is derived from an EMBL/GenBank/DDBJ whole genome shotgun (WGS) entry which is preliminary data.</text>
</comment>
<evidence type="ECO:0000313" key="3">
    <source>
        <dbReference type="Proteomes" id="UP000186905"/>
    </source>
</evidence>
<reference evidence="2 3" key="1">
    <citation type="submission" date="2016-09" db="EMBL/GenBank/DDBJ databases">
        <title>Photobacterium proteolyticum sp. nov. a protease producing bacterium isolated from ocean sediments of Laizhou Bay.</title>
        <authorList>
            <person name="Li Y."/>
        </authorList>
    </citation>
    <scope>NUCLEOTIDE SEQUENCE [LARGE SCALE GENOMIC DNA]</scope>
    <source>
        <strain evidence="2 3">13-12</strain>
    </source>
</reference>
<sequence>MKDSDIEFSKWKLEREKGSLRFTARTAFSGVLGVMIGRSIDPLFISETAWGWMQTTDVLMSGFWASIGAIPVSYAMWCWREKKYKRHVARLQQRT</sequence>